<evidence type="ECO:0000313" key="1">
    <source>
        <dbReference type="EMBL" id="THX43445.1"/>
    </source>
</evidence>
<accession>A0A4S9F753</accession>
<proteinExistence type="predicted"/>
<dbReference type="AlphaFoldDB" id="A0A4S9F753"/>
<organism evidence="1 2">
    <name type="scientific">Aureobasidium pullulans</name>
    <name type="common">Black yeast</name>
    <name type="synonym">Pullularia pullulans</name>
    <dbReference type="NCBI Taxonomy" id="5580"/>
    <lineage>
        <taxon>Eukaryota</taxon>
        <taxon>Fungi</taxon>
        <taxon>Dikarya</taxon>
        <taxon>Ascomycota</taxon>
        <taxon>Pezizomycotina</taxon>
        <taxon>Dothideomycetes</taxon>
        <taxon>Dothideomycetidae</taxon>
        <taxon>Dothideales</taxon>
        <taxon>Saccotheciaceae</taxon>
        <taxon>Aureobasidium</taxon>
    </lineage>
</organism>
<sequence length="228" mass="25350">MSPSFAEASPVNNQSFPCQPKYFTASKHSFESTDQDTRIANMSAQGAFHRLLSFFAHRSPHPNTSTITFMDSLRGDLSIGLNFPVAVFLATIRHLVFRNTGFWSLTIYVPTVRTSRKLLGGPSACRALDESKRYGCAELISLAKRDGVVAQLDAVGLWMLAAEKDGKVKGEEVRLFQKGEIMERIAERRRGMDNVLPFWRGGPLIASAHSWAVKKAFGVEVYDGHKRA</sequence>
<reference evidence="1 2" key="1">
    <citation type="submission" date="2018-10" db="EMBL/GenBank/DDBJ databases">
        <title>Fifty Aureobasidium pullulans genomes reveal a recombining polyextremotolerant generalist.</title>
        <authorList>
            <person name="Gostincar C."/>
            <person name="Turk M."/>
            <person name="Zajc J."/>
            <person name="Gunde-Cimerman N."/>
        </authorList>
    </citation>
    <scope>NUCLEOTIDE SEQUENCE [LARGE SCALE GENOMIC DNA]</scope>
    <source>
        <strain evidence="1 2">EXF-9785</strain>
    </source>
</reference>
<gene>
    <name evidence="1" type="ORF">D6D10_01141</name>
</gene>
<evidence type="ECO:0000313" key="2">
    <source>
        <dbReference type="Proteomes" id="UP000308953"/>
    </source>
</evidence>
<dbReference type="Proteomes" id="UP000308953">
    <property type="component" value="Unassembled WGS sequence"/>
</dbReference>
<protein>
    <submittedName>
        <fullName evidence="1">Uncharacterized protein</fullName>
    </submittedName>
</protein>
<comment type="caution">
    <text evidence="1">The sequence shown here is derived from an EMBL/GenBank/DDBJ whole genome shotgun (WGS) entry which is preliminary data.</text>
</comment>
<dbReference type="EMBL" id="QZAV01000011">
    <property type="protein sequence ID" value="THX43445.1"/>
    <property type="molecule type" value="Genomic_DNA"/>
</dbReference>
<name>A0A4S9F753_AURPU</name>